<dbReference type="GO" id="GO:0008360">
    <property type="term" value="P:regulation of cell shape"/>
    <property type="evidence" value="ECO:0007669"/>
    <property type="project" value="UniProtKB-KW"/>
</dbReference>
<dbReference type="Pfam" id="PF02873">
    <property type="entry name" value="MurB_C"/>
    <property type="match status" value="1"/>
</dbReference>
<evidence type="ECO:0000256" key="13">
    <source>
        <dbReference type="ARBA" id="ARBA00022960"/>
    </source>
</evidence>
<evidence type="ECO:0000256" key="8">
    <source>
        <dbReference type="ARBA" id="ARBA00022490"/>
    </source>
</evidence>
<evidence type="ECO:0000256" key="4">
    <source>
        <dbReference type="ARBA" id="ARBA00004752"/>
    </source>
</evidence>
<protein>
    <recommendedName>
        <fullName evidence="7 20">UDP-N-acetylenolpyruvoylglucosamine reductase</fullName>
        <ecNumber evidence="6 20">1.3.1.98</ecNumber>
    </recommendedName>
    <alternativeName>
        <fullName evidence="18 20">UDP-N-acetylmuramate dehydrogenase</fullName>
    </alternativeName>
</protein>
<evidence type="ECO:0000259" key="21">
    <source>
        <dbReference type="PROSITE" id="PS51387"/>
    </source>
</evidence>
<evidence type="ECO:0000256" key="6">
    <source>
        <dbReference type="ARBA" id="ARBA00012518"/>
    </source>
</evidence>
<dbReference type="UniPathway" id="UPA00219"/>
<keyword evidence="16 20" id="KW-0131">Cell cycle</keyword>
<dbReference type="GO" id="GO:0005829">
    <property type="term" value="C:cytosol"/>
    <property type="evidence" value="ECO:0007669"/>
    <property type="project" value="TreeGrafter"/>
</dbReference>
<dbReference type="Gene3D" id="3.90.78.10">
    <property type="entry name" value="UDP-N-acetylenolpyruvoylglucosamine reductase, C-terminal domain"/>
    <property type="match status" value="1"/>
</dbReference>
<dbReference type="SUPFAM" id="SSF56176">
    <property type="entry name" value="FAD-binding/transporter-associated domain-like"/>
    <property type="match status" value="1"/>
</dbReference>
<dbReference type="Gene3D" id="3.30.465.10">
    <property type="match status" value="1"/>
</dbReference>
<dbReference type="InterPro" id="IPR016166">
    <property type="entry name" value="FAD-bd_PCMH"/>
</dbReference>
<evidence type="ECO:0000256" key="3">
    <source>
        <dbReference type="ARBA" id="ARBA00004496"/>
    </source>
</evidence>
<dbReference type="EMBL" id="BJLH01000029">
    <property type="protein sequence ID" value="GEA62720.1"/>
    <property type="molecule type" value="Genomic_DNA"/>
</dbReference>
<dbReference type="GO" id="GO:0051301">
    <property type="term" value="P:cell division"/>
    <property type="evidence" value="ECO:0007669"/>
    <property type="project" value="UniProtKB-KW"/>
</dbReference>
<evidence type="ECO:0000256" key="16">
    <source>
        <dbReference type="ARBA" id="ARBA00023306"/>
    </source>
</evidence>
<dbReference type="GO" id="GO:0008762">
    <property type="term" value="F:UDP-N-acetylmuramate dehydrogenase activity"/>
    <property type="evidence" value="ECO:0007669"/>
    <property type="project" value="UniProtKB-UniRule"/>
</dbReference>
<dbReference type="GO" id="GO:0071555">
    <property type="term" value="P:cell wall organization"/>
    <property type="evidence" value="ECO:0007669"/>
    <property type="project" value="UniProtKB-KW"/>
</dbReference>
<organism evidence="22 23">
    <name type="scientific">Vibrio comitans NBRC 102076</name>
    <dbReference type="NCBI Taxonomy" id="1219078"/>
    <lineage>
        <taxon>Bacteria</taxon>
        <taxon>Pseudomonadati</taxon>
        <taxon>Pseudomonadota</taxon>
        <taxon>Gammaproteobacteria</taxon>
        <taxon>Vibrionales</taxon>
        <taxon>Vibrionaceae</taxon>
        <taxon>Vibrio</taxon>
    </lineage>
</organism>
<comment type="pathway">
    <text evidence="4 20">Cell wall biogenesis; peptidoglycan biosynthesis.</text>
</comment>
<keyword evidence="15 20" id="KW-0560">Oxidoreductase</keyword>
<dbReference type="InterPro" id="IPR036635">
    <property type="entry name" value="MurB_C_sf"/>
</dbReference>
<name>A0A4Y3IVJ1_9VIBR</name>
<dbReference type="Pfam" id="PF01565">
    <property type="entry name" value="FAD_binding_4"/>
    <property type="match status" value="1"/>
</dbReference>
<comment type="cofactor">
    <cofactor evidence="1 20">
        <name>FAD</name>
        <dbReference type="ChEBI" id="CHEBI:57692"/>
    </cofactor>
</comment>
<reference evidence="22 23" key="1">
    <citation type="submission" date="2019-06" db="EMBL/GenBank/DDBJ databases">
        <title>Whole genome shotgun sequence of Vibrio comitans NBRC 102076.</title>
        <authorList>
            <person name="Hosoyama A."/>
            <person name="Uohara A."/>
            <person name="Ohji S."/>
            <person name="Ichikawa N."/>
        </authorList>
    </citation>
    <scope>NUCLEOTIDE SEQUENCE [LARGE SCALE GENOMIC DNA]</scope>
    <source>
        <strain evidence="22 23">NBRC 102076</strain>
    </source>
</reference>
<dbReference type="InterPro" id="IPR011601">
    <property type="entry name" value="MurB_C"/>
</dbReference>
<accession>A0A4Y3IVJ1</accession>
<feature type="active site" evidence="20">
    <location>
        <position position="164"/>
    </location>
</feature>
<dbReference type="SUPFAM" id="SSF56194">
    <property type="entry name" value="Uridine diphospho-N-Acetylenolpyruvylglucosamine reductase, MurB, C-terminal domain"/>
    <property type="match status" value="1"/>
</dbReference>
<keyword evidence="13 20" id="KW-0133">Cell shape</keyword>
<comment type="caution">
    <text evidence="22">The sequence shown here is derived from an EMBL/GenBank/DDBJ whole genome shotgun (WGS) entry which is preliminary data.</text>
</comment>
<dbReference type="EC" id="1.3.1.98" evidence="6 20"/>
<dbReference type="Proteomes" id="UP000318242">
    <property type="component" value="Unassembled WGS sequence"/>
</dbReference>
<evidence type="ECO:0000256" key="5">
    <source>
        <dbReference type="ARBA" id="ARBA00010485"/>
    </source>
</evidence>
<keyword evidence="14 20" id="KW-0573">Peptidoglycan synthesis</keyword>
<dbReference type="PANTHER" id="PTHR21071:SF4">
    <property type="entry name" value="UDP-N-ACETYLENOLPYRUVOYLGLUCOSAMINE REDUCTASE"/>
    <property type="match status" value="1"/>
</dbReference>
<feature type="active site" description="Proton donor" evidence="20">
    <location>
        <position position="234"/>
    </location>
</feature>
<dbReference type="Gene3D" id="3.30.43.10">
    <property type="entry name" value="Uridine Diphospho-n-acetylenolpyruvylglucosamine Reductase, domain 2"/>
    <property type="match status" value="1"/>
</dbReference>
<evidence type="ECO:0000256" key="18">
    <source>
        <dbReference type="ARBA" id="ARBA00031026"/>
    </source>
</evidence>
<dbReference type="InterPro" id="IPR016167">
    <property type="entry name" value="FAD-bd_PCMH_sub1"/>
</dbReference>
<dbReference type="InterPro" id="IPR036318">
    <property type="entry name" value="FAD-bd_PCMH-like_sf"/>
</dbReference>
<evidence type="ECO:0000256" key="2">
    <source>
        <dbReference type="ARBA" id="ARBA00003921"/>
    </source>
</evidence>
<evidence type="ECO:0000256" key="10">
    <source>
        <dbReference type="ARBA" id="ARBA00022630"/>
    </source>
</evidence>
<dbReference type="GO" id="GO:0009252">
    <property type="term" value="P:peptidoglycan biosynthetic process"/>
    <property type="evidence" value="ECO:0007669"/>
    <property type="project" value="UniProtKB-UniRule"/>
</dbReference>
<keyword evidence="17 20" id="KW-0961">Cell wall biogenesis/degradation</keyword>
<dbReference type="InterPro" id="IPR003170">
    <property type="entry name" value="MurB"/>
</dbReference>
<sequence>MMHITPQAELSRHHTFSIKTDCDFLVEASSVEDLIEIYSNPEWEDLPKLPLGTGSNMLFTDHFAGVAVLNRLKGKQVTEDESFYFLEVAAGEDWPALVQWTVENDMPGLENLALIPGCAGTAPIQNIGAYGIELKDVCDFVEYLDLQSFTVKRLTAEQCQFGYRDSIFKQQLSGKALITRVGFKLPKNWSPKTGYGALQQLIEGEPTAKKIFDAVCQVRQSKLPDPRVMGNAGSFFKNPVISSSQFDELKLHYPSIVGYPAGDDIKVAAGWLIDNANLKGYSHGGARVHDRQALVIVNFNDATALDVLSVAWHVKQTVWQKYQIALEHEVRFMGRTHETNLDAIFEGKANERL</sequence>
<evidence type="ECO:0000256" key="15">
    <source>
        <dbReference type="ARBA" id="ARBA00023002"/>
    </source>
</evidence>
<feature type="active site" evidence="20">
    <location>
        <position position="329"/>
    </location>
</feature>
<evidence type="ECO:0000256" key="11">
    <source>
        <dbReference type="ARBA" id="ARBA00022827"/>
    </source>
</evidence>
<evidence type="ECO:0000256" key="20">
    <source>
        <dbReference type="HAMAP-Rule" id="MF_00037"/>
    </source>
</evidence>
<dbReference type="HAMAP" id="MF_00037">
    <property type="entry name" value="MurB"/>
    <property type="match status" value="1"/>
</dbReference>
<feature type="domain" description="FAD-binding PCMH-type" evidence="21">
    <location>
        <begin position="18"/>
        <end position="188"/>
    </location>
</feature>
<dbReference type="OrthoDB" id="9804753at2"/>
<keyword evidence="9 20" id="KW-0132">Cell division</keyword>
<comment type="catalytic activity">
    <reaction evidence="19 20">
        <text>UDP-N-acetyl-alpha-D-muramate + NADP(+) = UDP-N-acetyl-3-O-(1-carboxyvinyl)-alpha-D-glucosamine + NADPH + H(+)</text>
        <dbReference type="Rhea" id="RHEA:12248"/>
        <dbReference type="ChEBI" id="CHEBI:15378"/>
        <dbReference type="ChEBI" id="CHEBI:57783"/>
        <dbReference type="ChEBI" id="CHEBI:58349"/>
        <dbReference type="ChEBI" id="CHEBI:68483"/>
        <dbReference type="ChEBI" id="CHEBI:70757"/>
        <dbReference type="EC" id="1.3.1.98"/>
    </reaction>
</comment>
<comment type="function">
    <text evidence="2 20">Cell wall formation.</text>
</comment>
<dbReference type="PANTHER" id="PTHR21071">
    <property type="entry name" value="UDP-N-ACETYLENOLPYRUVOYLGLUCOSAMINE REDUCTASE"/>
    <property type="match status" value="1"/>
</dbReference>
<keyword evidence="12 20" id="KW-0521">NADP</keyword>
<evidence type="ECO:0000256" key="14">
    <source>
        <dbReference type="ARBA" id="ARBA00022984"/>
    </source>
</evidence>
<evidence type="ECO:0000256" key="12">
    <source>
        <dbReference type="ARBA" id="ARBA00022857"/>
    </source>
</evidence>
<dbReference type="PROSITE" id="PS51387">
    <property type="entry name" value="FAD_PCMH"/>
    <property type="match status" value="1"/>
</dbReference>
<evidence type="ECO:0000256" key="9">
    <source>
        <dbReference type="ARBA" id="ARBA00022618"/>
    </source>
</evidence>
<evidence type="ECO:0000256" key="1">
    <source>
        <dbReference type="ARBA" id="ARBA00001974"/>
    </source>
</evidence>
<evidence type="ECO:0000313" key="23">
    <source>
        <dbReference type="Proteomes" id="UP000318242"/>
    </source>
</evidence>
<evidence type="ECO:0000256" key="19">
    <source>
        <dbReference type="ARBA" id="ARBA00048914"/>
    </source>
</evidence>
<dbReference type="InterPro" id="IPR016169">
    <property type="entry name" value="FAD-bd_PCMH_sub2"/>
</dbReference>
<keyword evidence="8 20" id="KW-0963">Cytoplasm</keyword>
<keyword evidence="23" id="KW-1185">Reference proteome</keyword>
<proteinExistence type="inferred from homology"/>
<comment type="subcellular location">
    <subcellularLocation>
        <location evidence="3 20">Cytoplasm</location>
    </subcellularLocation>
</comment>
<dbReference type="InterPro" id="IPR006094">
    <property type="entry name" value="Oxid_FAD_bind_N"/>
</dbReference>
<evidence type="ECO:0000256" key="7">
    <source>
        <dbReference type="ARBA" id="ARBA00015188"/>
    </source>
</evidence>
<evidence type="ECO:0000313" key="22">
    <source>
        <dbReference type="EMBL" id="GEA62720.1"/>
    </source>
</evidence>
<dbReference type="NCBIfam" id="TIGR00179">
    <property type="entry name" value="murB"/>
    <property type="match status" value="1"/>
</dbReference>
<evidence type="ECO:0000256" key="17">
    <source>
        <dbReference type="ARBA" id="ARBA00023316"/>
    </source>
</evidence>
<keyword evidence="11 20" id="KW-0274">FAD</keyword>
<keyword evidence="10 20" id="KW-0285">Flavoprotein</keyword>
<dbReference type="AlphaFoldDB" id="A0A4Y3IVJ1"/>
<dbReference type="NCBIfam" id="NF000755">
    <property type="entry name" value="PRK00046.1"/>
    <property type="match status" value="1"/>
</dbReference>
<dbReference type="RefSeq" id="WP_141273714.1">
    <property type="nucleotide sequence ID" value="NZ_BJLH01000029.1"/>
</dbReference>
<gene>
    <name evidence="20 22" type="primary">murB</name>
    <name evidence="22" type="ORF">VCO01S_39130</name>
</gene>
<dbReference type="GO" id="GO:0071949">
    <property type="term" value="F:FAD binding"/>
    <property type="evidence" value="ECO:0007669"/>
    <property type="project" value="InterPro"/>
</dbReference>
<comment type="similarity">
    <text evidence="5 20">Belongs to the MurB family.</text>
</comment>